<accession>A0A5C5Q5M2</accession>
<evidence type="ECO:0000313" key="3">
    <source>
        <dbReference type="Proteomes" id="UP000317951"/>
    </source>
</evidence>
<feature type="compositionally biased region" description="Polar residues" evidence="1">
    <location>
        <begin position="1"/>
        <end position="13"/>
    </location>
</feature>
<feature type="compositionally biased region" description="Polar residues" evidence="1">
    <location>
        <begin position="22"/>
        <end position="34"/>
    </location>
</feature>
<protein>
    <submittedName>
        <fullName evidence="2">HTH domain-containing protein</fullName>
    </submittedName>
</protein>
<dbReference type="Proteomes" id="UP000317951">
    <property type="component" value="Unassembled WGS sequence"/>
</dbReference>
<feature type="region of interest" description="Disordered" evidence="1">
    <location>
        <begin position="1"/>
        <end position="40"/>
    </location>
</feature>
<dbReference type="EMBL" id="VFET01000033">
    <property type="protein sequence ID" value="TWS01037.1"/>
    <property type="molecule type" value="Genomic_DNA"/>
</dbReference>
<dbReference type="AlphaFoldDB" id="A0A5C5Q5M2"/>
<reference evidence="2 3" key="1">
    <citation type="submission" date="2019-06" db="EMBL/GenBank/DDBJ databases">
        <title>Pseudomonas bimorpha sp. nov. isolated from bovine raw milk and skim milk concentrate.</title>
        <authorList>
            <person name="Hofmann K."/>
            <person name="Huptas C."/>
            <person name="Doll E."/>
            <person name="Scherer S."/>
            <person name="Wenning M."/>
        </authorList>
    </citation>
    <scope>NUCLEOTIDE SEQUENCE [LARGE SCALE GENOMIC DNA]</scope>
    <source>
        <strain evidence="2 3">DSM 17835</strain>
    </source>
</reference>
<name>A0A5C5Q5M2_9PSED</name>
<proteinExistence type="predicted"/>
<comment type="caution">
    <text evidence="2">The sequence shown here is derived from an EMBL/GenBank/DDBJ whole genome shotgun (WGS) entry which is preliminary data.</text>
</comment>
<organism evidence="2 3">
    <name type="scientific">Pseudomonas extremaustralis</name>
    <dbReference type="NCBI Taxonomy" id="359110"/>
    <lineage>
        <taxon>Bacteria</taxon>
        <taxon>Pseudomonadati</taxon>
        <taxon>Pseudomonadota</taxon>
        <taxon>Gammaproteobacteria</taxon>
        <taxon>Pseudomonadales</taxon>
        <taxon>Pseudomonadaceae</taxon>
        <taxon>Pseudomonas</taxon>
    </lineage>
</organism>
<gene>
    <name evidence="2" type="ORF">FIV36_27185</name>
</gene>
<sequence>MESQYLLQTQTKRSGSKLHQALSISRRTVHQSQGKCPHEH</sequence>
<evidence type="ECO:0000313" key="2">
    <source>
        <dbReference type="EMBL" id="TWS01037.1"/>
    </source>
</evidence>
<evidence type="ECO:0000256" key="1">
    <source>
        <dbReference type="SAM" id="MobiDB-lite"/>
    </source>
</evidence>